<proteinExistence type="predicted"/>
<evidence type="ECO:0000313" key="2">
    <source>
        <dbReference type="Proteomes" id="UP000240989"/>
    </source>
</evidence>
<dbReference type="EMBL" id="PYOU01000027">
    <property type="protein sequence ID" value="PSX03956.1"/>
    <property type="molecule type" value="Genomic_DNA"/>
</dbReference>
<evidence type="ECO:0000313" key="1">
    <source>
        <dbReference type="EMBL" id="PSX03956.1"/>
    </source>
</evidence>
<organism evidence="1 2">
    <name type="scientific">Photobacterium angustum</name>
    <dbReference type="NCBI Taxonomy" id="661"/>
    <lineage>
        <taxon>Bacteria</taxon>
        <taxon>Pseudomonadati</taxon>
        <taxon>Pseudomonadota</taxon>
        <taxon>Gammaproteobacteria</taxon>
        <taxon>Vibrionales</taxon>
        <taxon>Vibrionaceae</taxon>
        <taxon>Photobacterium</taxon>
    </lineage>
</organism>
<dbReference type="Proteomes" id="UP000240989">
    <property type="component" value="Unassembled WGS sequence"/>
</dbReference>
<protein>
    <submittedName>
        <fullName evidence="1">Uncharacterized protein</fullName>
    </submittedName>
</protein>
<accession>A0ABX5GZ72</accession>
<sequence length="98" mass="11418">MKKHDFSNKFRNLVTMVTDGSNYEDYCNNNDLGWFVPQLKVLELAFNSGLFLKEELLAFFSLPAHEHEKFKDEMTQLCEHLETLNAPVTAVISRRTIH</sequence>
<reference evidence="1 2" key="1">
    <citation type="submission" date="2018-01" db="EMBL/GenBank/DDBJ databases">
        <title>Whole genome sequencing of Histamine producing bacteria.</title>
        <authorList>
            <person name="Butler K."/>
        </authorList>
    </citation>
    <scope>NUCLEOTIDE SEQUENCE [LARGE SCALE GENOMIC DNA]</scope>
    <source>
        <strain evidence="1 2">A6-1</strain>
    </source>
</reference>
<gene>
    <name evidence="1" type="ORF">C0W27_20905</name>
</gene>
<name>A0ABX5GZ72_PHOAN</name>
<comment type="caution">
    <text evidence="1">The sequence shown here is derived from an EMBL/GenBank/DDBJ whole genome shotgun (WGS) entry which is preliminary data.</text>
</comment>
<keyword evidence="2" id="KW-1185">Reference proteome</keyword>
<dbReference type="RefSeq" id="WP_045152809.1">
    <property type="nucleotide sequence ID" value="NZ_JZSW01000007.1"/>
</dbReference>